<feature type="compositionally biased region" description="Polar residues" evidence="2">
    <location>
        <begin position="109"/>
        <end position="140"/>
    </location>
</feature>
<feature type="domain" description="Ig-like" evidence="4">
    <location>
        <begin position="744"/>
        <end position="813"/>
    </location>
</feature>
<dbReference type="Pfam" id="PF03382">
    <property type="entry name" value="DUF285"/>
    <property type="match status" value="2"/>
</dbReference>
<reference evidence="5 6" key="1">
    <citation type="journal article" date="2014" name="Genome Announc.">
        <title>Draft Genome Sequence of Lactobacillus plantarum CMPG5300, a Human Vaginal Isolate.</title>
        <authorList>
            <person name="Malik S."/>
            <person name="Siezen R.J."/>
            <person name="Renckens B."/>
            <person name="Vaneechoutte M."/>
            <person name="Vanderleyden J."/>
            <person name="Lebeer S."/>
        </authorList>
    </citation>
    <scope>NUCLEOTIDE SEQUENCE [LARGE SCALE GENOMIC DNA]</scope>
    <source>
        <strain evidence="5 6">CMPG5300</strain>
    </source>
</reference>
<evidence type="ECO:0000256" key="1">
    <source>
        <dbReference type="ARBA" id="ARBA00022729"/>
    </source>
</evidence>
<dbReference type="EMBL" id="AXZV01000013">
    <property type="protein sequence ID" value="KGH42332.1"/>
    <property type="molecule type" value="Genomic_DNA"/>
</dbReference>
<dbReference type="InterPro" id="IPR032675">
    <property type="entry name" value="LRR_dom_sf"/>
</dbReference>
<dbReference type="Pfam" id="PF19258">
    <property type="entry name" value="KxYKxGKxW_sig"/>
    <property type="match status" value="1"/>
</dbReference>
<feature type="region of interest" description="Disordered" evidence="2">
    <location>
        <begin position="109"/>
        <end position="142"/>
    </location>
</feature>
<dbReference type="Proteomes" id="UP000029801">
    <property type="component" value="Chromosome"/>
</dbReference>
<keyword evidence="3" id="KW-0472">Membrane</keyword>
<keyword evidence="3" id="KW-1133">Transmembrane helix</keyword>
<keyword evidence="3" id="KW-0812">Transmembrane</keyword>
<evidence type="ECO:0000256" key="3">
    <source>
        <dbReference type="SAM" id="Phobius"/>
    </source>
</evidence>
<feature type="compositionally biased region" description="Polar residues" evidence="2">
    <location>
        <begin position="885"/>
        <end position="902"/>
    </location>
</feature>
<dbReference type="Pfam" id="PF07523">
    <property type="entry name" value="Big_3"/>
    <property type="match status" value="3"/>
</dbReference>
<dbReference type="SUPFAM" id="SSF52058">
    <property type="entry name" value="L domain-like"/>
    <property type="match status" value="1"/>
</dbReference>
<organism evidence="5 6">
    <name type="scientific">Lactiplantibacillus plantarum CMPG5300</name>
    <dbReference type="NCBI Taxonomy" id="1304889"/>
    <lineage>
        <taxon>Bacteria</taxon>
        <taxon>Bacillati</taxon>
        <taxon>Bacillota</taxon>
        <taxon>Bacilli</taxon>
        <taxon>Lactobacillales</taxon>
        <taxon>Lactobacillaceae</taxon>
        <taxon>Lactiplantibacillus</taxon>
    </lineage>
</organism>
<dbReference type="Gene3D" id="2.60.40.10">
    <property type="entry name" value="Immunoglobulins"/>
    <property type="match status" value="2"/>
</dbReference>
<protein>
    <submittedName>
        <fullName evidence="5">Cell surface protein, LPXTG-motif cell wall anchor</fullName>
    </submittedName>
</protein>
<feature type="transmembrane region" description="Helical" evidence="3">
    <location>
        <begin position="981"/>
        <end position="1000"/>
    </location>
</feature>
<dbReference type="InterPro" id="IPR011889">
    <property type="entry name" value="Liste_lipo_26"/>
</dbReference>
<feature type="compositionally biased region" description="Low complexity" evidence="2">
    <location>
        <begin position="848"/>
        <end position="860"/>
    </location>
</feature>
<dbReference type="NCBIfam" id="TIGR03715">
    <property type="entry name" value="KxYKxGKxW"/>
    <property type="match status" value="1"/>
</dbReference>
<dbReference type="NCBIfam" id="TIGR02167">
    <property type="entry name" value="Liste_lipo_26"/>
    <property type="match status" value="3"/>
</dbReference>
<dbReference type="InterPro" id="IPR013783">
    <property type="entry name" value="Ig-like_fold"/>
</dbReference>
<feature type="domain" description="Ig-like" evidence="4">
    <location>
        <begin position="671"/>
        <end position="729"/>
    </location>
</feature>
<dbReference type="InterPro" id="IPR022038">
    <property type="entry name" value="Ig-like_bact"/>
</dbReference>
<sequence length="1005" mass="108653">MRLIVRSVRLFLKKWGITINYRESEVKCYKMYKSGKMWLFASASLLLLNTQLLTAHADEPTSASTSETSVVATNGVSIQNQGSSNQTLASSVSKTDNVVVANDENASITNQTVIDAQPATNDEPQSAASTAALNGTSGAPNSEVAADSMAAVNGLNTVAPATNSYEASRTDDLFSNAAESTVSEQQPEASEQLLLDTADASERKPAADLQHVEQHQLVDDLKVESQHVDTRAVTRADEDEMSGNFGVDWHFDASTGTLTLNGGTLNNSYGDNPWRRKSWAPMIKCIVIADKIVAGTNMNSLFANLDSVTRYEGLEKIDTSAVTNMQSLFKENTSLERLDLSAWQVGNVTTMVNMFMGNFMGTELKYLNLSGWDTHNVANMQNMFQFNGQLRTIDGLTDWDTRSVTTMANMFARTGVRHLNLTSFDSASLVEIDGAFAQMSDLERIEFGTQFTVAKVTQINSLFNDDAKLKVLDLSHFNMQSVEQNWQMLAGLTSLQTLTLGPGLDFSQHGTQPLVDLPEVPKNSKYTGKWVNVADSSQTFTSAELLAQYSGNHADTATFVWETVSAAAITGKDSTLFLNQKWDWTQNIAQLVDQNGQLVDPGVLFSTDPQAVTVSGEPVDTSRPGSYHVILTYAGRQTNVVVTVVANQSQLNLHAQEVAVEIDPATGSAVWRPRDNFASATDADGRSVEWQNVTVLGEPDLTRPGTYEVVYQFTDLTGQLVTATTTVTVTEQEADVEDLTELVVQDTTVTVGDHWQAADNFVSASDATGRPLTLADLVVIGDVDTTQPGTYEITYQYTNANGLQWTQTATITVVEGAGNGETPLPGEPAEPELPEEPGTPEQPETPETPETPGEPSAPGTPDQPELPEVPEQSEQPGTTEHPDTSDPNSGLTGANAGSSSQREQADTIVRPEFNGGLEKQVTTVFRDNLKLNTAERNEDGIDAKRYAKADTAKPEVTMAPVSHPASVAGELPQTSEQVNRFGLLGLMMLMVTGLASIVGIKRRQG</sequence>
<name>A0AAW3FLV5_LACPN</name>
<evidence type="ECO:0000313" key="5">
    <source>
        <dbReference type="EMBL" id="KGH42332.1"/>
    </source>
</evidence>
<comment type="caution">
    <text evidence="5">The sequence shown here is derived from an EMBL/GenBank/DDBJ whole genome shotgun (WGS) entry which is preliminary data.</text>
</comment>
<feature type="region of interest" description="Disordered" evidence="2">
    <location>
        <begin position="816"/>
        <end position="904"/>
    </location>
</feature>
<evidence type="ECO:0000259" key="4">
    <source>
        <dbReference type="Pfam" id="PF07523"/>
    </source>
</evidence>
<gene>
    <name evidence="5" type="ORF">CMPG5300_2267</name>
</gene>
<keyword evidence="1" id="KW-0732">Signal</keyword>
<feature type="domain" description="Ig-like" evidence="4">
    <location>
        <begin position="571"/>
        <end position="644"/>
    </location>
</feature>
<evidence type="ECO:0000313" key="6">
    <source>
        <dbReference type="Proteomes" id="UP000029801"/>
    </source>
</evidence>
<dbReference type="AlphaFoldDB" id="A0AAW3FLV5"/>
<dbReference type="RefSeq" id="WP_047673880.1">
    <property type="nucleotide sequence ID" value="NZ_CM002918.1"/>
</dbReference>
<proteinExistence type="predicted"/>
<dbReference type="Gene3D" id="3.80.10.10">
    <property type="entry name" value="Ribonuclease Inhibitor"/>
    <property type="match status" value="1"/>
</dbReference>
<dbReference type="InterPro" id="IPR022263">
    <property type="entry name" value="KxYKxGKxW"/>
</dbReference>
<dbReference type="InterPro" id="IPR005046">
    <property type="entry name" value="DUF285"/>
</dbReference>
<evidence type="ECO:0000256" key="2">
    <source>
        <dbReference type="SAM" id="MobiDB-lite"/>
    </source>
</evidence>
<accession>A0AAW3FLV5</accession>